<dbReference type="SUPFAM" id="SSF47729">
    <property type="entry name" value="IHF-like DNA-binding proteins"/>
    <property type="match status" value="1"/>
</dbReference>
<dbReference type="GO" id="GO:0003677">
    <property type="term" value="F:DNA binding"/>
    <property type="evidence" value="ECO:0007669"/>
    <property type="project" value="UniProtKB-KW"/>
</dbReference>
<dbReference type="AlphaFoldDB" id="A0A7V1LM76"/>
<evidence type="ECO:0000313" key="5">
    <source>
        <dbReference type="EMBL" id="HED10563.1"/>
    </source>
</evidence>
<proteinExistence type="inferred from homology"/>
<keyword evidence="2" id="KW-0226">DNA condensation</keyword>
<dbReference type="PANTHER" id="PTHR33175">
    <property type="entry name" value="DNA-BINDING PROTEIN HU"/>
    <property type="match status" value="1"/>
</dbReference>
<evidence type="ECO:0000256" key="2">
    <source>
        <dbReference type="ARBA" id="ARBA00023067"/>
    </source>
</evidence>
<dbReference type="GO" id="GO:0030527">
    <property type="term" value="F:structural constituent of chromatin"/>
    <property type="evidence" value="ECO:0007669"/>
    <property type="project" value="InterPro"/>
</dbReference>
<evidence type="ECO:0000256" key="3">
    <source>
        <dbReference type="ARBA" id="ARBA00023125"/>
    </source>
</evidence>
<comment type="similarity">
    <text evidence="1 4">Belongs to the bacterial histone-like protein family.</text>
</comment>
<dbReference type="SMART" id="SM00411">
    <property type="entry name" value="BHL"/>
    <property type="match status" value="1"/>
</dbReference>
<dbReference type="InterPro" id="IPR010992">
    <property type="entry name" value="IHF-like_DNA-bd_dom_sf"/>
</dbReference>
<name>A0A7V1LM76_CALAY</name>
<sequence length="90" mass="10609">MNTREVLKRISQRMNRPEKETRTLYRHSVGVITDHLANQKSFTIPQLGTFGTVERKERQGYNPHHKKKMSIPRKMVAFFKPARAFKEAVQ</sequence>
<dbReference type="Proteomes" id="UP000886005">
    <property type="component" value="Unassembled WGS sequence"/>
</dbReference>
<evidence type="ECO:0000256" key="1">
    <source>
        <dbReference type="ARBA" id="ARBA00010529"/>
    </source>
</evidence>
<dbReference type="EMBL" id="DRLD01000213">
    <property type="protein sequence ID" value="HED10563.1"/>
    <property type="molecule type" value="Genomic_DNA"/>
</dbReference>
<dbReference type="PANTHER" id="PTHR33175:SF3">
    <property type="entry name" value="DNA-BINDING PROTEIN HU-BETA"/>
    <property type="match status" value="1"/>
</dbReference>
<reference evidence="5" key="1">
    <citation type="journal article" date="2020" name="mSystems">
        <title>Genome- and Community-Level Interaction Insights into Carbon Utilization and Element Cycling Functions of Hydrothermarchaeota in Hydrothermal Sediment.</title>
        <authorList>
            <person name="Zhou Z."/>
            <person name="Liu Y."/>
            <person name="Xu W."/>
            <person name="Pan J."/>
            <person name="Luo Z.H."/>
            <person name="Li M."/>
        </authorList>
    </citation>
    <scope>NUCLEOTIDE SEQUENCE [LARGE SCALE GENOMIC DNA]</scope>
    <source>
        <strain evidence="5">HyVt-456</strain>
    </source>
</reference>
<dbReference type="GO" id="GO:0030261">
    <property type="term" value="P:chromosome condensation"/>
    <property type="evidence" value="ECO:0007669"/>
    <property type="project" value="UniProtKB-KW"/>
</dbReference>
<accession>A0A7V1LM76</accession>
<keyword evidence="3 5" id="KW-0238">DNA-binding</keyword>
<dbReference type="CDD" id="cd00591">
    <property type="entry name" value="HU_IHF"/>
    <property type="match status" value="1"/>
</dbReference>
<dbReference type="InterPro" id="IPR000119">
    <property type="entry name" value="Hist_DNA-bd"/>
</dbReference>
<dbReference type="Pfam" id="PF00216">
    <property type="entry name" value="Bac_DNA_binding"/>
    <property type="match status" value="1"/>
</dbReference>
<evidence type="ECO:0000256" key="4">
    <source>
        <dbReference type="RuleBase" id="RU003939"/>
    </source>
</evidence>
<organism evidence="5">
    <name type="scientific">Caldithrix abyssi</name>
    <dbReference type="NCBI Taxonomy" id="187145"/>
    <lineage>
        <taxon>Bacteria</taxon>
        <taxon>Pseudomonadati</taxon>
        <taxon>Calditrichota</taxon>
        <taxon>Calditrichia</taxon>
        <taxon>Calditrichales</taxon>
        <taxon>Calditrichaceae</taxon>
        <taxon>Caldithrix</taxon>
    </lineage>
</organism>
<protein>
    <submittedName>
        <fullName evidence="5">HU family DNA-binding protein</fullName>
    </submittedName>
</protein>
<comment type="caution">
    <text evidence="5">The sequence shown here is derived from an EMBL/GenBank/DDBJ whole genome shotgun (WGS) entry which is preliminary data.</text>
</comment>
<dbReference type="Gene3D" id="4.10.520.10">
    <property type="entry name" value="IHF-like DNA-binding proteins"/>
    <property type="match status" value="1"/>
</dbReference>
<gene>
    <name evidence="5" type="ORF">ENJ10_07725</name>
</gene>